<dbReference type="OrthoDB" id="5135333at2759"/>
<evidence type="ECO:0000313" key="2">
    <source>
        <dbReference type="EMBL" id="KAH6646657.1"/>
    </source>
</evidence>
<dbReference type="AlphaFoldDB" id="A0A9P8UD27"/>
<dbReference type="EMBL" id="JAGPXC010000009">
    <property type="protein sequence ID" value="KAH6646657.1"/>
    <property type="molecule type" value="Genomic_DNA"/>
</dbReference>
<dbReference type="PANTHER" id="PTHR33112">
    <property type="entry name" value="DOMAIN PROTEIN, PUTATIVE-RELATED"/>
    <property type="match status" value="1"/>
</dbReference>
<sequence length="773" mass="89897">MDDDLERQHQEFINRPLRDELPCDRCANLKLSTELFNESFDIGEIELTNILVDHFIFREVNSEYCSSCVDLMRRIDRQEITIRPRRILGFNSESEGDDLLVRSTFQINPDLRPLLCRVDNDSKTFDWGSESKSFGTYTTSDIVGPDHIRHVGDTPNYDAIKVWLGHCLRSHKQCNYSGDLKSALEMIFLIDIEKRQVVTYPKNGEHAPEYFALSYVWGGYKGVSYKPHSTLPYPLPQTIEDAIFVTKRLKLGYLWVDAVCIDQDDDVQKKEQISLMASIYRGAVATIIPLSSNTSDDGFPRVHSGSRRSNQLSLDFGHGKCLQQKLPRLADAIHEAKWNTRCWTFQEKLLSHRRIYFTDHQVHLSCAELVCCEAWHDETHYHNNPEEEDYLIMNPPNREDDLFTQNDHDCDIVSDFENIVNQYLERELEKPEDILHAFSGILEELKQHKFPDGFHQGLPKEDFQHSLLWRAGKVYGVMVDKISGKKYGGLSQATKREFLPQLPSWSWISWRPISGIKFYRLPDQTREPEIYSLKPWVHISDTKQVQLYEGSVAFRRKWEKLVLAHHGWSQNFTSPYITINQDLKQDRAIPAHRSNLHEHARLCVEGIVLQLPFQFMRRNTRVRTTSSYTTRYTRDLELTICDHIISKRLDVEWHFDRRFDRTKKYEEALKSSPLLLLDAYLQTDGGILIPGDFVLNLELLVLSWNGLLARREGTVTVRLKLDRKLKNLKSLVLGHHSITSRDGIDWPSDRVGQVDDTKSDGFASLRIDTERMN</sequence>
<gene>
    <name evidence="2" type="ORF">BKA67DRAFT_540157</name>
</gene>
<dbReference type="GeneID" id="70129628"/>
<proteinExistence type="predicted"/>
<reference evidence="2" key="1">
    <citation type="journal article" date="2021" name="Nat. Commun.">
        <title>Genetic determinants of endophytism in the Arabidopsis root mycobiome.</title>
        <authorList>
            <person name="Mesny F."/>
            <person name="Miyauchi S."/>
            <person name="Thiergart T."/>
            <person name="Pickel B."/>
            <person name="Atanasova L."/>
            <person name="Karlsson M."/>
            <person name="Huettel B."/>
            <person name="Barry K.W."/>
            <person name="Haridas S."/>
            <person name="Chen C."/>
            <person name="Bauer D."/>
            <person name="Andreopoulos W."/>
            <person name="Pangilinan J."/>
            <person name="LaButti K."/>
            <person name="Riley R."/>
            <person name="Lipzen A."/>
            <person name="Clum A."/>
            <person name="Drula E."/>
            <person name="Henrissat B."/>
            <person name="Kohler A."/>
            <person name="Grigoriev I.V."/>
            <person name="Martin F.M."/>
            <person name="Hacquard S."/>
        </authorList>
    </citation>
    <scope>NUCLEOTIDE SEQUENCE</scope>
    <source>
        <strain evidence="2">MPI-SDFR-AT-0073</strain>
    </source>
</reference>
<name>A0A9P8UD27_9PEZI</name>
<evidence type="ECO:0000259" key="1">
    <source>
        <dbReference type="Pfam" id="PF06985"/>
    </source>
</evidence>
<accession>A0A9P8UD27</accession>
<dbReference type="Pfam" id="PF06985">
    <property type="entry name" value="HET"/>
    <property type="match status" value="1"/>
</dbReference>
<evidence type="ECO:0000313" key="3">
    <source>
        <dbReference type="Proteomes" id="UP000758603"/>
    </source>
</evidence>
<dbReference type="Proteomes" id="UP000758603">
    <property type="component" value="Unassembled WGS sequence"/>
</dbReference>
<dbReference type="InterPro" id="IPR010730">
    <property type="entry name" value="HET"/>
</dbReference>
<keyword evidence="3" id="KW-1185">Reference proteome</keyword>
<protein>
    <submittedName>
        <fullName evidence="2">Heterokaryon incompatibility protein-domain-containing protein</fullName>
    </submittedName>
</protein>
<dbReference type="PANTHER" id="PTHR33112:SF12">
    <property type="entry name" value="HETEROKARYON INCOMPATIBILITY DOMAIN-CONTAINING PROTEIN"/>
    <property type="match status" value="1"/>
</dbReference>
<dbReference type="RefSeq" id="XP_045953171.1">
    <property type="nucleotide sequence ID" value="XM_046100736.1"/>
</dbReference>
<feature type="domain" description="Heterokaryon incompatibility" evidence="1">
    <location>
        <begin position="210"/>
        <end position="347"/>
    </location>
</feature>
<organism evidence="2 3">
    <name type="scientific">Truncatella angustata</name>
    <dbReference type="NCBI Taxonomy" id="152316"/>
    <lineage>
        <taxon>Eukaryota</taxon>
        <taxon>Fungi</taxon>
        <taxon>Dikarya</taxon>
        <taxon>Ascomycota</taxon>
        <taxon>Pezizomycotina</taxon>
        <taxon>Sordariomycetes</taxon>
        <taxon>Xylariomycetidae</taxon>
        <taxon>Amphisphaeriales</taxon>
        <taxon>Sporocadaceae</taxon>
        <taxon>Truncatella</taxon>
    </lineage>
</organism>
<comment type="caution">
    <text evidence="2">The sequence shown here is derived from an EMBL/GenBank/DDBJ whole genome shotgun (WGS) entry which is preliminary data.</text>
</comment>